<dbReference type="GO" id="GO:0043565">
    <property type="term" value="F:sequence-specific DNA binding"/>
    <property type="evidence" value="ECO:0007669"/>
    <property type="project" value="InterPro"/>
</dbReference>
<protein>
    <submittedName>
        <fullName evidence="4">Transposase</fullName>
    </submittedName>
</protein>
<comment type="similarity">
    <text evidence="1">Belongs to the IS150/IS1296 orfA family.</text>
</comment>
<name>I8UJY0_9BACL</name>
<dbReference type="Pfam" id="PF13518">
    <property type="entry name" value="HTH_28"/>
    <property type="match status" value="2"/>
</dbReference>
<feature type="compositionally biased region" description="Basic residues" evidence="2">
    <location>
        <begin position="110"/>
        <end position="120"/>
    </location>
</feature>
<dbReference type="InterPro" id="IPR010921">
    <property type="entry name" value="Trp_repressor/repl_initiator"/>
</dbReference>
<comment type="caution">
    <text evidence="4">The sequence shown here is derived from an EMBL/GenBank/DDBJ whole genome shotgun (WGS) entry which is preliminary data.</text>
</comment>
<organism evidence="4 5">
    <name type="scientific">Fictibacillus macauensis ZFHKF-1</name>
    <dbReference type="NCBI Taxonomy" id="1196324"/>
    <lineage>
        <taxon>Bacteria</taxon>
        <taxon>Bacillati</taxon>
        <taxon>Bacillota</taxon>
        <taxon>Bacilli</taxon>
        <taxon>Bacillales</taxon>
        <taxon>Fictibacillaceae</taxon>
        <taxon>Fictibacillus</taxon>
    </lineage>
</organism>
<dbReference type="PATRIC" id="fig|1196324.3.peg.304"/>
<dbReference type="InterPro" id="IPR052057">
    <property type="entry name" value="IS150/IS1296_orfA-like"/>
</dbReference>
<dbReference type="PANTHER" id="PTHR33795:SF1">
    <property type="entry name" value="INSERTION ELEMENT IS150 PROTEIN INSJ"/>
    <property type="match status" value="1"/>
</dbReference>
<dbReference type="InterPro" id="IPR009057">
    <property type="entry name" value="Homeodomain-like_sf"/>
</dbReference>
<dbReference type="EMBL" id="AKKV01000016">
    <property type="protein sequence ID" value="EIT87190.1"/>
    <property type="molecule type" value="Genomic_DNA"/>
</dbReference>
<evidence type="ECO:0000313" key="4">
    <source>
        <dbReference type="EMBL" id="EIT87190.1"/>
    </source>
</evidence>
<dbReference type="AlphaFoldDB" id="I8UJY0"/>
<evidence type="ECO:0000313" key="5">
    <source>
        <dbReference type="Proteomes" id="UP000004080"/>
    </source>
</evidence>
<dbReference type="SUPFAM" id="SSF48295">
    <property type="entry name" value="TrpR-like"/>
    <property type="match status" value="1"/>
</dbReference>
<sequence length="172" mass="19762">MTKYSFEAKLQAVLAYLEGKASFQEIAKQLNVSSTSLKNWVNHYRENGEQGLLYTYTKYDIQFKMDVLNYMNDTGASLMQTAAVFKIPSHPTILSWKRKLEEDGLDALKPKKKGRPSMKKKPQEPKKPAPSEGSEQALQAENERLRAENAYLKKLHALIQEREKSPNKTKRK</sequence>
<dbReference type="eggNOG" id="COG2963">
    <property type="taxonomic scope" value="Bacteria"/>
</dbReference>
<proteinExistence type="inferred from homology"/>
<dbReference type="STRING" id="1196324.A374_01524"/>
<dbReference type="InterPro" id="IPR036388">
    <property type="entry name" value="WH-like_DNA-bd_sf"/>
</dbReference>
<feature type="region of interest" description="Disordered" evidence="2">
    <location>
        <begin position="105"/>
        <end position="146"/>
    </location>
</feature>
<dbReference type="InterPro" id="IPR055247">
    <property type="entry name" value="InsJ-like_HTH"/>
</dbReference>
<dbReference type="Gene3D" id="1.10.10.10">
    <property type="entry name" value="Winged helix-like DNA-binding domain superfamily/Winged helix DNA-binding domain"/>
    <property type="match status" value="2"/>
</dbReference>
<dbReference type="Proteomes" id="UP000004080">
    <property type="component" value="Unassembled WGS sequence"/>
</dbReference>
<evidence type="ECO:0000259" key="3">
    <source>
        <dbReference type="Pfam" id="PF13518"/>
    </source>
</evidence>
<keyword evidence="5" id="KW-1185">Reference proteome</keyword>
<dbReference type="SUPFAM" id="SSF46689">
    <property type="entry name" value="Homeodomain-like"/>
    <property type="match status" value="1"/>
</dbReference>
<evidence type="ECO:0000256" key="1">
    <source>
        <dbReference type="ARBA" id="ARBA00038232"/>
    </source>
</evidence>
<evidence type="ECO:0000256" key="2">
    <source>
        <dbReference type="SAM" id="MobiDB-lite"/>
    </source>
</evidence>
<gene>
    <name evidence="4" type="ORF">A374_01524</name>
</gene>
<accession>I8UJY0</accession>
<feature type="domain" description="Insertion element IS150 protein InsJ-like helix-turn-helix" evidence="3">
    <location>
        <begin position="9"/>
        <end position="52"/>
    </location>
</feature>
<reference evidence="4 5" key="1">
    <citation type="journal article" date="2012" name="J. Bacteriol.">
        <title>Genome of Bacillus macauensis ZFHKF-1, a Long-Chain-Forming Bacterium.</title>
        <authorList>
            <person name="Cai L."/>
            <person name="Zhang T."/>
        </authorList>
    </citation>
    <scope>NUCLEOTIDE SEQUENCE [LARGE SCALE GENOMIC DNA]</scope>
    <source>
        <strain evidence="4 5">ZFHKF-1</strain>
    </source>
</reference>
<feature type="domain" description="Insertion element IS150 protein InsJ-like helix-turn-helix" evidence="3">
    <location>
        <begin position="63"/>
        <end position="116"/>
    </location>
</feature>
<dbReference type="PANTHER" id="PTHR33795">
    <property type="entry name" value="INSERTION ELEMENT IS150 PROTEIN INSJ"/>
    <property type="match status" value="1"/>
</dbReference>